<dbReference type="Gene3D" id="1.20.58.1040">
    <property type="match status" value="1"/>
</dbReference>
<proteinExistence type="inferred from homology"/>
<name>A0AAV7F679_ARIFI</name>
<evidence type="ECO:0000256" key="11">
    <source>
        <dbReference type="ARBA" id="ARBA00023157"/>
    </source>
</evidence>
<keyword evidence="8 16" id="KW-0378">Hydrolase</keyword>
<dbReference type="Pfam" id="PF00332">
    <property type="entry name" value="Glyco_hydro_17"/>
    <property type="match status" value="1"/>
</dbReference>
<dbReference type="PROSITE" id="PS00587">
    <property type="entry name" value="GLYCOSYL_HYDROL_F17"/>
    <property type="match status" value="1"/>
</dbReference>
<evidence type="ECO:0000256" key="15">
    <source>
        <dbReference type="RuleBase" id="RU004335"/>
    </source>
</evidence>
<evidence type="ECO:0000256" key="1">
    <source>
        <dbReference type="ARBA" id="ARBA00000382"/>
    </source>
</evidence>
<keyword evidence="10" id="KW-0472">Membrane</keyword>
<evidence type="ECO:0000256" key="14">
    <source>
        <dbReference type="ARBA" id="ARBA00023295"/>
    </source>
</evidence>
<comment type="catalytic activity">
    <reaction evidence="1">
        <text>Hydrolysis of (1-&gt;3)-beta-D-glucosidic linkages in (1-&gt;3)-beta-D-glucans.</text>
        <dbReference type="EC" id="3.2.1.39"/>
    </reaction>
</comment>
<evidence type="ECO:0000256" key="3">
    <source>
        <dbReference type="ARBA" id="ARBA00008773"/>
    </source>
</evidence>
<dbReference type="InterPro" id="IPR012946">
    <property type="entry name" value="X8"/>
</dbReference>
<dbReference type="GO" id="GO:0098552">
    <property type="term" value="C:side of membrane"/>
    <property type="evidence" value="ECO:0007669"/>
    <property type="project" value="UniProtKB-KW"/>
</dbReference>
<gene>
    <name evidence="19" type="ORF">H6P81_001213</name>
</gene>
<evidence type="ECO:0000259" key="18">
    <source>
        <dbReference type="SMART" id="SM00768"/>
    </source>
</evidence>
<keyword evidence="14 16" id="KW-0326">Glycosidase</keyword>
<evidence type="ECO:0000256" key="2">
    <source>
        <dbReference type="ARBA" id="ARBA00004609"/>
    </source>
</evidence>
<dbReference type="InterPro" id="IPR017853">
    <property type="entry name" value="GH"/>
</dbReference>
<dbReference type="InterPro" id="IPR000490">
    <property type="entry name" value="Glyco_hydro_17"/>
</dbReference>
<keyword evidence="11" id="KW-1015">Disulfide bond</keyword>
<dbReference type="Proteomes" id="UP000825729">
    <property type="component" value="Unassembled WGS sequence"/>
</dbReference>
<organism evidence="19 20">
    <name type="scientific">Aristolochia fimbriata</name>
    <name type="common">White veined hardy Dutchman's pipe vine</name>
    <dbReference type="NCBI Taxonomy" id="158543"/>
    <lineage>
        <taxon>Eukaryota</taxon>
        <taxon>Viridiplantae</taxon>
        <taxon>Streptophyta</taxon>
        <taxon>Embryophyta</taxon>
        <taxon>Tracheophyta</taxon>
        <taxon>Spermatophyta</taxon>
        <taxon>Magnoliopsida</taxon>
        <taxon>Magnoliidae</taxon>
        <taxon>Piperales</taxon>
        <taxon>Aristolochiaceae</taxon>
        <taxon>Aristolochia</taxon>
    </lineage>
</organism>
<keyword evidence="6" id="KW-0336">GPI-anchor</keyword>
<dbReference type="EC" id="3.2.1.39" evidence="4"/>
<dbReference type="FunFam" id="3.20.20.80:FF:000008">
    <property type="entry name" value="Glucan endo-1,3-beta-glucosidase 5"/>
    <property type="match status" value="1"/>
</dbReference>
<dbReference type="FunFam" id="1.20.58.1040:FF:000002">
    <property type="entry name" value="Glucan endo-1,3-beta-glucosidase 8"/>
    <property type="match status" value="1"/>
</dbReference>
<comment type="caution">
    <text evidence="19">The sequence shown here is derived from an EMBL/GenBank/DDBJ whole genome shotgun (WGS) entry which is preliminary data.</text>
</comment>
<comment type="subcellular location">
    <subcellularLocation>
        <location evidence="2">Cell membrane</location>
        <topology evidence="2">Lipid-anchor</topology>
        <topology evidence="2">GPI-anchor</topology>
    </subcellularLocation>
</comment>
<dbReference type="InterPro" id="IPR044965">
    <property type="entry name" value="Glyco_hydro_17_plant"/>
</dbReference>
<evidence type="ECO:0000256" key="6">
    <source>
        <dbReference type="ARBA" id="ARBA00022622"/>
    </source>
</evidence>
<evidence type="ECO:0000256" key="13">
    <source>
        <dbReference type="ARBA" id="ARBA00023288"/>
    </source>
</evidence>
<dbReference type="Pfam" id="PF07983">
    <property type="entry name" value="X8"/>
    <property type="match status" value="1"/>
</dbReference>
<evidence type="ECO:0000256" key="9">
    <source>
        <dbReference type="ARBA" id="ARBA00022821"/>
    </source>
</evidence>
<dbReference type="GO" id="GO:0042973">
    <property type="term" value="F:glucan endo-1,3-beta-D-glucosidase activity"/>
    <property type="evidence" value="ECO:0007669"/>
    <property type="project" value="UniProtKB-EC"/>
</dbReference>
<evidence type="ECO:0000256" key="4">
    <source>
        <dbReference type="ARBA" id="ARBA00012780"/>
    </source>
</evidence>
<dbReference type="Gene3D" id="3.20.20.80">
    <property type="entry name" value="Glycosidases"/>
    <property type="match status" value="1"/>
</dbReference>
<keyword evidence="12" id="KW-0325">Glycoprotein</keyword>
<keyword evidence="5" id="KW-1003">Cell membrane</keyword>
<evidence type="ECO:0000313" key="19">
    <source>
        <dbReference type="EMBL" id="KAG9456705.1"/>
    </source>
</evidence>
<reference evidence="19 20" key="1">
    <citation type="submission" date="2021-07" db="EMBL/GenBank/DDBJ databases">
        <title>The Aristolochia fimbriata genome: insights into angiosperm evolution, floral development and chemical biosynthesis.</title>
        <authorList>
            <person name="Jiao Y."/>
        </authorList>
    </citation>
    <scope>NUCLEOTIDE SEQUENCE [LARGE SCALE GENOMIC DNA]</scope>
    <source>
        <strain evidence="19">IBCAS-2021</strain>
        <tissue evidence="19">Leaf</tissue>
    </source>
</reference>
<evidence type="ECO:0000256" key="7">
    <source>
        <dbReference type="ARBA" id="ARBA00022729"/>
    </source>
</evidence>
<keyword evidence="13" id="KW-0449">Lipoprotein</keyword>
<evidence type="ECO:0000256" key="5">
    <source>
        <dbReference type="ARBA" id="ARBA00022475"/>
    </source>
</evidence>
<evidence type="ECO:0000256" key="8">
    <source>
        <dbReference type="ARBA" id="ARBA00022801"/>
    </source>
</evidence>
<keyword evidence="9" id="KW-0611">Plant defense</keyword>
<feature type="domain" description="X8" evidence="18">
    <location>
        <begin position="371"/>
        <end position="454"/>
    </location>
</feature>
<dbReference type="GO" id="GO:0006952">
    <property type="term" value="P:defense response"/>
    <property type="evidence" value="ECO:0007669"/>
    <property type="project" value="UniProtKB-KW"/>
</dbReference>
<feature type="signal peptide" evidence="17">
    <location>
        <begin position="1"/>
        <end position="25"/>
    </location>
</feature>
<keyword evidence="20" id="KW-1185">Reference proteome</keyword>
<protein>
    <recommendedName>
        <fullName evidence="4">glucan endo-1,3-beta-D-glucosidase</fullName>
        <ecNumber evidence="4">3.2.1.39</ecNumber>
    </recommendedName>
</protein>
<dbReference type="EMBL" id="JAINDJ010000002">
    <property type="protein sequence ID" value="KAG9456705.1"/>
    <property type="molecule type" value="Genomic_DNA"/>
</dbReference>
<sequence>MPPARAIRNLVLFLLVVATPWCGQCTDGVGVNWGRMATHQLPPQMVVQMLKDNGFKKLKLFDADAEIMNALWGSGIEVIVGIPNYMLQSISEDPLVAVDWVEQNVTRYIYDGGVKIRYVAVGNEPFLETYNGTFLNVTLPALRNVQRALNRAGHGTHIKATIPFNADVYYSPSSNPVPSAGDFRPEIRDATIQIIDFLSRHRAPFVVNIYPFLSLYSNAYFPVDFAFFEGTAEPMNDGDVNYTNVFDANLDTLLWALRKAGYPDIRVLVGEVGWPTDADKNANIQNAKRFNQGLVRHVLGGQGTPVRSGRIETYLFSLIDEDQKSIAPGPFERHWGLFEFDGRPKYELDLSGRGEDRVLKGAEGVAYLPRRWCVVNSAAIDQSNLPNSIDYACSNSDCTALGYGASCNHLSVLGNASYAFNMYYQTRNQRPGDCDFSDLATVTYQDPTDGTCLFPVMTAYSSSTALLRREGENVLVVVVVIVVLFLSMDTSLGI</sequence>
<comment type="similarity">
    <text evidence="3 15">Belongs to the glycosyl hydrolase 17 family.</text>
</comment>
<evidence type="ECO:0000256" key="17">
    <source>
        <dbReference type="SAM" id="SignalP"/>
    </source>
</evidence>
<evidence type="ECO:0000256" key="12">
    <source>
        <dbReference type="ARBA" id="ARBA00023180"/>
    </source>
</evidence>
<dbReference type="PANTHER" id="PTHR32227">
    <property type="entry name" value="GLUCAN ENDO-1,3-BETA-GLUCOSIDASE BG1-RELATED-RELATED"/>
    <property type="match status" value="1"/>
</dbReference>
<evidence type="ECO:0000313" key="20">
    <source>
        <dbReference type="Proteomes" id="UP000825729"/>
    </source>
</evidence>
<dbReference type="GO" id="GO:0005975">
    <property type="term" value="P:carbohydrate metabolic process"/>
    <property type="evidence" value="ECO:0007669"/>
    <property type="project" value="InterPro"/>
</dbReference>
<evidence type="ECO:0000256" key="10">
    <source>
        <dbReference type="ARBA" id="ARBA00023136"/>
    </source>
</evidence>
<feature type="chain" id="PRO_5044000794" description="glucan endo-1,3-beta-D-glucosidase" evidence="17">
    <location>
        <begin position="26"/>
        <end position="494"/>
    </location>
</feature>
<dbReference type="GO" id="GO:0005886">
    <property type="term" value="C:plasma membrane"/>
    <property type="evidence" value="ECO:0007669"/>
    <property type="project" value="UniProtKB-SubCell"/>
</dbReference>
<dbReference type="SUPFAM" id="SSF51445">
    <property type="entry name" value="(Trans)glycosidases"/>
    <property type="match status" value="1"/>
</dbReference>
<evidence type="ECO:0000256" key="16">
    <source>
        <dbReference type="RuleBase" id="RU004336"/>
    </source>
</evidence>
<dbReference type="SMART" id="SM00768">
    <property type="entry name" value="X8"/>
    <property type="match status" value="1"/>
</dbReference>
<accession>A0AAV7F679</accession>
<keyword evidence="7 17" id="KW-0732">Signal</keyword>
<dbReference type="AlphaFoldDB" id="A0AAV7F679"/>